<accession>A0A1F6AW51</accession>
<reference evidence="1 2" key="1">
    <citation type="journal article" date="2016" name="Nat. Commun.">
        <title>Thousands of microbial genomes shed light on interconnected biogeochemical processes in an aquifer system.</title>
        <authorList>
            <person name="Anantharaman K."/>
            <person name="Brown C.T."/>
            <person name="Hug L.A."/>
            <person name="Sharon I."/>
            <person name="Castelle C.J."/>
            <person name="Probst A.J."/>
            <person name="Thomas B.C."/>
            <person name="Singh A."/>
            <person name="Wilkins M.J."/>
            <person name="Karaoz U."/>
            <person name="Brodie E.L."/>
            <person name="Williams K.H."/>
            <person name="Hubbard S.S."/>
            <person name="Banfield J.F."/>
        </authorList>
    </citation>
    <scope>NUCLEOTIDE SEQUENCE [LARGE SCALE GENOMIC DNA]</scope>
</reference>
<name>A0A1F6AW51_9BACT</name>
<dbReference type="STRING" id="1798396.A2973_01315"/>
<protein>
    <submittedName>
        <fullName evidence="1">Uncharacterized protein</fullName>
    </submittedName>
</protein>
<dbReference type="Proteomes" id="UP000176409">
    <property type="component" value="Unassembled WGS sequence"/>
</dbReference>
<proteinExistence type="predicted"/>
<evidence type="ECO:0000313" key="1">
    <source>
        <dbReference type="EMBL" id="OGG28925.1"/>
    </source>
</evidence>
<comment type="caution">
    <text evidence="1">The sequence shown here is derived from an EMBL/GenBank/DDBJ whole genome shotgun (WGS) entry which is preliminary data.</text>
</comment>
<organism evidence="1 2">
    <name type="scientific">Candidatus Gottesmanbacteria bacterium RIFCSPLOWO2_01_FULL_49_10</name>
    <dbReference type="NCBI Taxonomy" id="1798396"/>
    <lineage>
        <taxon>Bacteria</taxon>
        <taxon>Candidatus Gottesmaniibacteriota</taxon>
    </lineage>
</organism>
<gene>
    <name evidence="1" type="ORF">A2973_01315</name>
</gene>
<sequence>MYNWNTPTKHITRSKQSTIWKLNQHINFGLNGKKLNLRLIRKYWNDLAIDPKRKQLLRYLLWGKLS</sequence>
<dbReference type="AlphaFoldDB" id="A0A1F6AW51"/>
<evidence type="ECO:0000313" key="2">
    <source>
        <dbReference type="Proteomes" id="UP000176409"/>
    </source>
</evidence>
<dbReference type="EMBL" id="MFJZ01000063">
    <property type="protein sequence ID" value="OGG28925.1"/>
    <property type="molecule type" value="Genomic_DNA"/>
</dbReference>